<organism evidence="1 2">
    <name type="scientific">Arenibacter echinorum</name>
    <dbReference type="NCBI Taxonomy" id="440515"/>
    <lineage>
        <taxon>Bacteria</taxon>
        <taxon>Pseudomonadati</taxon>
        <taxon>Bacteroidota</taxon>
        <taxon>Flavobacteriia</taxon>
        <taxon>Flavobacteriales</taxon>
        <taxon>Flavobacteriaceae</taxon>
        <taxon>Arenibacter</taxon>
    </lineage>
</organism>
<dbReference type="AlphaFoldDB" id="A0A327R1X8"/>
<evidence type="ECO:0000313" key="1">
    <source>
        <dbReference type="EMBL" id="RAJ10265.1"/>
    </source>
</evidence>
<evidence type="ECO:0000313" key="2">
    <source>
        <dbReference type="Proteomes" id="UP000249696"/>
    </source>
</evidence>
<gene>
    <name evidence="1" type="ORF">LV92_03014</name>
</gene>
<accession>A0A327R1X8</accession>
<sequence length="40" mass="4526">MSYLIDLQAGGHWFEPSRAHSNKDKASKKLEAFFVGLENC</sequence>
<dbReference type="EMBL" id="QLLN01000005">
    <property type="protein sequence ID" value="RAJ10265.1"/>
    <property type="molecule type" value="Genomic_DNA"/>
</dbReference>
<keyword evidence="2" id="KW-1185">Reference proteome</keyword>
<protein>
    <submittedName>
        <fullName evidence="1">Uncharacterized protein</fullName>
    </submittedName>
</protein>
<proteinExistence type="predicted"/>
<comment type="caution">
    <text evidence="1">The sequence shown here is derived from an EMBL/GenBank/DDBJ whole genome shotgun (WGS) entry which is preliminary data.</text>
</comment>
<name>A0A327R1X8_9FLAO</name>
<dbReference type="Proteomes" id="UP000249696">
    <property type="component" value="Unassembled WGS sequence"/>
</dbReference>
<reference evidence="1 2" key="1">
    <citation type="submission" date="2018-06" db="EMBL/GenBank/DDBJ databases">
        <title>Genomic Encyclopedia of Archaeal and Bacterial Type Strains, Phase II (KMG-II): from individual species to whole genera.</title>
        <authorList>
            <person name="Goeker M."/>
        </authorList>
    </citation>
    <scope>NUCLEOTIDE SEQUENCE [LARGE SCALE GENOMIC DNA]</scope>
    <source>
        <strain evidence="1 2">DSM 23522</strain>
    </source>
</reference>